<gene>
    <name evidence="2" type="ORF">ABTW24_04650</name>
    <name evidence="3" type="ORF">NCTC11429_01471</name>
</gene>
<dbReference type="STRING" id="1123265.GCA_000686625_01908"/>
<keyword evidence="1" id="KW-0472">Membrane</keyword>
<dbReference type="EMBL" id="JBEOQB010000001">
    <property type="protein sequence ID" value="MEZ0450879.1"/>
    <property type="molecule type" value="Genomic_DNA"/>
</dbReference>
<evidence type="ECO:0000313" key="3">
    <source>
        <dbReference type="EMBL" id="VTR35247.1"/>
    </source>
</evidence>
<dbReference type="RefSeq" id="WP_028069387.1">
    <property type="nucleotide sequence ID" value="NZ_CP158797.1"/>
</dbReference>
<feature type="transmembrane region" description="Helical" evidence="1">
    <location>
        <begin position="12"/>
        <end position="32"/>
    </location>
</feature>
<organism evidence="3 4">
    <name type="scientific">Sphingobacterium thalpophilum</name>
    <dbReference type="NCBI Taxonomy" id="259"/>
    <lineage>
        <taxon>Bacteria</taxon>
        <taxon>Pseudomonadati</taxon>
        <taxon>Bacteroidota</taxon>
        <taxon>Sphingobacteriia</taxon>
        <taxon>Sphingobacteriales</taxon>
        <taxon>Sphingobacteriaceae</taxon>
        <taxon>Sphingobacterium</taxon>
    </lineage>
</organism>
<accession>A0A4U9UQR1</accession>
<keyword evidence="1" id="KW-0812">Transmembrane</keyword>
<dbReference type="Proteomes" id="UP000308196">
    <property type="component" value="Chromosome"/>
</dbReference>
<sequence length="88" mass="10152">MFKKYKFSKNPLHYIYALIWLGLFVYFAIYMLSGKMFQPENGKIHIVAILIGWVVEYLGLVLTGILIVLIGVYVSLRTMLVKKEAEGH</sequence>
<reference evidence="3 4" key="1">
    <citation type="submission" date="2019-05" db="EMBL/GenBank/DDBJ databases">
        <authorList>
            <consortium name="Pathogen Informatics"/>
        </authorList>
    </citation>
    <scope>NUCLEOTIDE SEQUENCE [LARGE SCALE GENOMIC DNA]</scope>
    <source>
        <strain evidence="3 4">NCTC11429</strain>
    </source>
</reference>
<dbReference type="KEGG" id="stha:NCTC11429_01471"/>
<proteinExistence type="predicted"/>
<evidence type="ECO:0000256" key="1">
    <source>
        <dbReference type="SAM" id="Phobius"/>
    </source>
</evidence>
<protein>
    <submittedName>
        <fullName evidence="3">Uncharacterized protein</fullName>
    </submittedName>
</protein>
<evidence type="ECO:0000313" key="2">
    <source>
        <dbReference type="EMBL" id="MEZ0450879.1"/>
    </source>
</evidence>
<dbReference type="Proteomes" id="UP001566204">
    <property type="component" value="Unassembled WGS sequence"/>
</dbReference>
<keyword evidence="5" id="KW-1185">Reference proteome</keyword>
<dbReference type="AlphaFoldDB" id="A0A4U9UQR1"/>
<dbReference type="EMBL" id="LR590484">
    <property type="protein sequence ID" value="VTR35247.1"/>
    <property type="molecule type" value="Genomic_DNA"/>
</dbReference>
<keyword evidence="1" id="KW-1133">Transmembrane helix</keyword>
<dbReference type="GeneID" id="78462232"/>
<reference evidence="2 5" key="2">
    <citation type="submission" date="2024-06" db="EMBL/GenBank/DDBJ databases">
        <title>Soil Sphingobacterium thalpophilum.</title>
        <authorList>
            <person name="Yang J."/>
            <person name="Li J."/>
        </authorList>
    </citation>
    <scope>NUCLEOTIDE SEQUENCE [LARGE SCALE GENOMIC DNA]</scope>
    <source>
        <strain evidence="2 5">22g91tb</strain>
    </source>
</reference>
<feature type="transmembrane region" description="Helical" evidence="1">
    <location>
        <begin position="44"/>
        <end position="74"/>
    </location>
</feature>
<name>A0A4U9UQR1_9SPHI</name>
<evidence type="ECO:0000313" key="5">
    <source>
        <dbReference type="Proteomes" id="UP001566204"/>
    </source>
</evidence>
<evidence type="ECO:0000313" key="4">
    <source>
        <dbReference type="Proteomes" id="UP000308196"/>
    </source>
</evidence>